<organism evidence="2 3">
    <name type="scientific">Luteimonas endophytica</name>
    <dbReference type="NCBI Taxonomy" id="3042023"/>
    <lineage>
        <taxon>Bacteria</taxon>
        <taxon>Pseudomonadati</taxon>
        <taxon>Pseudomonadota</taxon>
        <taxon>Gammaproteobacteria</taxon>
        <taxon>Lysobacterales</taxon>
        <taxon>Lysobacteraceae</taxon>
        <taxon>Luteimonas</taxon>
    </lineage>
</organism>
<dbReference type="Pfam" id="PF06850">
    <property type="entry name" value="PHB_depo_C"/>
    <property type="match status" value="1"/>
</dbReference>
<proteinExistence type="predicted"/>
<dbReference type="InterPro" id="IPR010915">
    <property type="entry name" value="PHB_depoly_PhaZ"/>
</dbReference>
<dbReference type="Proteomes" id="UP001156940">
    <property type="component" value="Unassembled WGS sequence"/>
</dbReference>
<dbReference type="NCBIfam" id="TIGR01849">
    <property type="entry name" value="PHB_depoly_PhaZ"/>
    <property type="match status" value="1"/>
</dbReference>
<dbReference type="InterPro" id="IPR009656">
    <property type="entry name" value="PHB_depo_C"/>
</dbReference>
<dbReference type="SUPFAM" id="SSF53474">
    <property type="entry name" value="alpha/beta-Hydrolases"/>
    <property type="match status" value="1"/>
</dbReference>
<sequence length="446" mass="50128">MLRCNNSSGPAMFLYQLHEAGRSWMAPLTYWAEANAKAFSAAGSWLSALPGAERVSAANELLYRIGKDYEKPAFDIHSVEIEGNAYPVVEKLVLDKPFCRLLRFKRYTDDAESITELKGQQPVLVVAPLSGHHATLLRDTVRTLLRDHKVYITDWVDARMVPSERGDFSLDDYVAYVEEFIRTIGAEDLHVISVCQPTVPVLAAVALMAARGEPTPRSLVLMGGPIDTRESPTAVNNLATQKPLWWFEHNVIHQVPANYPGSGRRVYPGFLQHTGFMSMNPERHFQSHWDFYQDLVKGDMEDAESHRRFYDEYNAVLDMPAEYYLDTIRVVFQEFLLPRGLWDVAGERVRLEAITGTAILTVEGELDDISGQGQTRAAHKLCTGVAAADQAHLTVEGAGHYGIFSGRRWRTLVYPQVRDFIARYAAKPASGAPRKRRRPAAGKPRR</sequence>
<dbReference type="PIRSF" id="PIRSF020818">
    <property type="entry name" value="PHB_depoly_PhaZ"/>
    <property type="match status" value="1"/>
</dbReference>
<dbReference type="InterPro" id="IPR051321">
    <property type="entry name" value="PHA/PHB_synthase"/>
</dbReference>
<dbReference type="EMBL" id="JARXRM010000044">
    <property type="protein sequence ID" value="MDH5824425.1"/>
    <property type="molecule type" value="Genomic_DNA"/>
</dbReference>
<reference evidence="2 3" key="1">
    <citation type="submission" date="2023-04" db="EMBL/GenBank/DDBJ databases">
        <title>Luteimonas endophyticus RD2P54.</title>
        <authorList>
            <person name="Sun J.-Q."/>
        </authorList>
    </citation>
    <scope>NUCLEOTIDE SEQUENCE [LARGE SCALE GENOMIC DNA]</scope>
    <source>
        <strain evidence="2 3">RD2P54</strain>
    </source>
</reference>
<protein>
    <submittedName>
        <fullName evidence="2">Polyhydroxyalkanoate depolymerase</fullName>
    </submittedName>
</protein>
<comment type="caution">
    <text evidence="2">The sequence shown here is derived from an EMBL/GenBank/DDBJ whole genome shotgun (WGS) entry which is preliminary data.</text>
</comment>
<accession>A0ABT6JC72</accession>
<dbReference type="InterPro" id="IPR029058">
    <property type="entry name" value="AB_hydrolase_fold"/>
</dbReference>
<evidence type="ECO:0000313" key="2">
    <source>
        <dbReference type="EMBL" id="MDH5824425.1"/>
    </source>
</evidence>
<dbReference type="RefSeq" id="WP_280575742.1">
    <property type="nucleotide sequence ID" value="NZ_JARXRM010000044.1"/>
</dbReference>
<gene>
    <name evidence="2" type="primary">phaZ</name>
    <name evidence="2" type="ORF">QFW77_15735</name>
</gene>
<evidence type="ECO:0000313" key="3">
    <source>
        <dbReference type="Proteomes" id="UP001156940"/>
    </source>
</evidence>
<feature type="domain" description="PHB de-polymerase C-terminal" evidence="1">
    <location>
        <begin position="223"/>
        <end position="424"/>
    </location>
</feature>
<name>A0ABT6JC72_9GAMM</name>
<dbReference type="PANTHER" id="PTHR36837">
    <property type="entry name" value="POLY(3-HYDROXYALKANOATE) POLYMERASE SUBUNIT PHAC"/>
    <property type="match status" value="1"/>
</dbReference>
<keyword evidence="3" id="KW-1185">Reference proteome</keyword>
<evidence type="ECO:0000259" key="1">
    <source>
        <dbReference type="Pfam" id="PF06850"/>
    </source>
</evidence>
<dbReference type="Gene3D" id="3.40.50.1820">
    <property type="entry name" value="alpha/beta hydrolase"/>
    <property type="match status" value="1"/>
</dbReference>
<dbReference type="PANTHER" id="PTHR36837:SF4">
    <property type="entry name" value="BLR0908 PROTEIN"/>
    <property type="match status" value="1"/>
</dbReference>